<dbReference type="AlphaFoldDB" id="A0A8X6K8P0"/>
<sequence>MHVRKASTLSLEKTELLDKLLKLEESDLEKADKLARIEEKSSSIAEVLYKQALETRVLDSNRPFNETSPYTSNP</sequence>
<reference evidence="1" key="1">
    <citation type="submission" date="2020-07" db="EMBL/GenBank/DDBJ databases">
        <title>Multicomponent nature underlies the extraordinary mechanical properties of spider dragline silk.</title>
        <authorList>
            <person name="Kono N."/>
            <person name="Nakamura H."/>
            <person name="Mori M."/>
            <person name="Yoshida Y."/>
            <person name="Ohtoshi R."/>
            <person name="Malay A.D."/>
            <person name="Moran D.A.P."/>
            <person name="Tomita M."/>
            <person name="Numata K."/>
            <person name="Arakawa K."/>
        </authorList>
    </citation>
    <scope>NUCLEOTIDE SEQUENCE</scope>
</reference>
<name>A0A8X6K8P0_TRICU</name>
<comment type="caution">
    <text evidence="1">The sequence shown here is derived from an EMBL/GenBank/DDBJ whole genome shotgun (WGS) entry which is preliminary data.</text>
</comment>
<keyword evidence="2" id="KW-1185">Reference proteome</keyword>
<organism evidence="1 2">
    <name type="scientific">Trichonephila clavata</name>
    <name type="common">Joro spider</name>
    <name type="synonym">Nephila clavata</name>
    <dbReference type="NCBI Taxonomy" id="2740835"/>
    <lineage>
        <taxon>Eukaryota</taxon>
        <taxon>Metazoa</taxon>
        <taxon>Ecdysozoa</taxon>
        <taxon>Arthropoda</taxon>
        <taxon>Chelicerata</taxon>
        <taxon>Arachnida</taxon>
        <taxon>Araneae</taxon>
        <taxon>Araneomorphae</taxon>
        <taxon>Entelegynae</taxon>
        <taxon>Araneoidea</taxon>
        <taxon>Nephilidae</taxon>
        <taxon>Trichonephila</taxon>
    </lineage>
</organism>
<dbReference type="EMBL" id="BMAO01000106">
    <property type="protein sequence ID" value="GFQ64473.1"/>
    <property type="molecule type" value="Genomic_DNA"/>
</dbReference>
<accession>A0A8X6K8P0</accession>
<dbReference type="Proteomes" id="UP000887116">
    <property type="component" value="Unassembled WGS sequence"/>
</dbReference>
<gene>
    <name evidence="1" type="ORF">TNCT_611321</name>
</gene>
<evidence type="ECO:0000313" key="2">
    <source>
        <dbReference type="Proteomes" id="UP000887116"/>
    </source>
</evidence>
<evidence type="ECO:0000313" key="1">
    <source>
        <dbReference type="EMBL" id="GFQ64473.1"/>
    </source>
</evidence>
<proteinExistence type="predicted"/>
<protein>
    <submittedName>
        <fullName evidence="1">Uncharacterized protein</fullName>
    </submittedName>
</protein>